<comment type="caution">
    <text evidence="9">The sequence shown here is derived from an EMBL/GenBank/DDBJ whole genome shotgun (WGS) entry which is preliminary data.</text>
</comment>
<dbReference type="InterPro" id="IPR036291">
    <property type="entry name" value="NAD(P)-bd_dom_sf"/>
</dbReference>
<dbReference type="Proteomes" id="UP000019484">
    <property type="component" value="Unassembled WGS sequence"/>
</dbReference>
<evidence type="ECO:0000256" key="4">
    <source>
        <dbReference type="ARBA" id="ARBA00022456"/>
    </source>
</evidence>
<sequence length="180" mass="19341">MASPEDTVAFIGVSSTVPVVVIDRLTLCPTGVGVMGYPMAASLRSKTPSSCTLLICDVSQDALSIFRAETAGKAPVEVVSNGFEAVRRANTVITMLPTAAAVEKVYLDPGTGIIAGTLEASKSDPQKKLLMEYRTIETATILKVAQTTVDALQHSPRRGHLAVIRVLSWRWRGFRRAKNL</sequence>
<comment type="similarity">
    <text evidence="2">Belongs to the HIBADH-related family. 3-hydroxyisobutyrate dehydrogenase subfamily.</text>
</comment>
<dbReference type="SUPFAM" id="SSF51735">
    <property type="entry name" value="NAD(P)-binding Rossmann-fold domains"/>
    <property type="match status" value="1"/>
</dbReference>
<accession>W9YVL5</accession>
<evidence type="ECO:0000256" key="5">
    <source>
        <dbReference type="ARBA" id="ARBA00023002"/>
    </source>
</evidence>
<dbReference type="HOGENOM" id="CLU_1496005_0_0_1"/>
<evidence type="ECO:0000256" key="7">
    <source>
        <dbReference type="ARBA" id="ARBA00049197"/>
    </source>
</evidence>
<keyword evidence="5" id="KW-0560">Oxidoreductase</keyword>
<dbReference type="OrthoDB" id="21615at2759"/>
<dbReference type="AlphaFoldDB" id="W9YVL5"/>
<comment type="pathway">
    <text evidence="1">Amino-acid degradation; L-valine degradation.</text>
</comment>
<dbReference type="Pfam" id="PF03446">
    <property type="entry name" value="NAD_binding_2"/>
    <property type="match status" value="1"/>
</dbReference>
<keyword evidence="4" id="KW-0101">Branched-chain amino acid catabolism</keyword>
<dbReference type="EMBL" id="AMWN01000002">
    <property type="protein sequence ID" value="EXJ93311.1"/>
    <property type="molecule type" value="Genomic_DNA"/>
</dbReference>
<evidence type="ECO:0000313" key="9">
    <source>
        <dbReference type="EMBL" id="EXJ93311.1"/>
    </source>
</evidence>
<dbReference type="PANTHER" id="PTHR22981">
    <property type="entry name" value="3-HYDROXYISOBUTYRATE DEHYDROGENASE-RELATED"/>
    <property type="match status" value="1"/>
</dbReference>
<keyword evidence="10" id="KW-1185">Reference proteome</keyword>
<evidence type="ECO:0000256" key="1">
    <source>
        <dbReference type="ARBA" id="ARBA00005109"/>
    </source>
</evidence>
<dbReference type="STRING" id="1182541.W9YVL5"/>
<dbReference type="GeneID" id="19156604"/>
<evidence type="ECO:0000256" key="3">
    <source>
        <dbReference type="ARBA" id="ARBA00012991"/>
    </source>
</evidence>
<dbReference type="GO" id="GO:0050661">
    <property type="term" value="F:NADP binding"/>
    <property type="evidence" value="ECO:0007669"/>
    <property type="project" value="InterPro"/>
</dbReference>
<organism evidence="9 10">
    <name type="scientific">Capronia coronata CBS 617.96</name>
    <dbReference type="NCBI Taxonomy" id="1182541"/>
    <lineage>
        <taxon>Eukaryota</taxon>
        <taxon>Fungi</taxon>
        <taxon>Dikarya</taxon>
        <taxon>Ascomycota</taxon>
        <taxon>Pezizomycotina</taxon>
        <taxon>Eurotiomycetes</taxon>
        <taxon>Chaetothyriomycetidae</taxon>
        <taxon>Chaetothyriales</taxon>
        <taxon>Herpotrichiellaceae</taxon>
        <taxon>Capronia</taxon>
    </lineage>
</organism>
<evidence type="ECO:0000313" key="10">
    <source>
        <dbReference type="Proteomes" id="UP000019484"/>
    </source>
</evidence>
<dbReference type="PANTHER" id="PTHR22981:SF7">
    <property type="entry name" value="3-HYDROXYISOBUTYRATE DEHYDROGENASE, MITOCHONDRIAL"/>
    <property type="match status" value="1"/>
</dbReference>
<evidence type="ECO:0000259" key="8">
    <source>
        <dbReference type="Pfam" id="PF03446"/>
    </source>
</evidence>
<keyword evidence="6" id="KW-0520">NAD</keyword>
<protein>
    <recommendedName>
        <fullName evidence="3">3-hydroxyisobutyrate dehydrogenase</fullName>
        <ecNumber evidence="3">1.1.1.31</ecNumber>
    </recommendedName>
</protein>
<dbReference type="eggNOG" id="KOG0409">
    <property type="taxonomic scope" value="Eukaryota"/>
</dbReference>
<evidence type="ECO:0000256" key="6">
    <source>
        <dbReference type="ARBA" id="ARBA00023027"/>
    </source>
</evidence>
<gene>
    <name evidence="9" type="ORF">A1O1_01703</name>
</gene>
<feature type="domain" description="6-phosphogluconate dehydrogenase NADP-binding" evidence="8">
    <location>
        <begin position="30"/>
        <end position="115"/>
    </location>
</feature>
<reference evidence="9 10" key="1">
    <citation type="submission" date="2013-03" db="EMBL/GenBank/DDBJ databases">
        <title>The Genome Sequence of Capronia coronata CBS 617.96.</title>
        <authorList>
            <consortium name="The Broad Institute Genomics Platform"/>
            <person name="Cuomo C."/>
            <person name="de Hoog S."/>
            <person name="Gorbushina A."/>
            <person name="Walker B."/>
            <person name="Young S.K."/>
            <person name="Zeng Q."/>
            <person name="Gargeya S."/>
            <person name="Fitzgerald M."/>
            <person name="Haas B."/>
            <person name="Abouelleil A."/>
            <person name="Allen A.W."/>
            <person name="Alvarado L."/>
            <person name="Arachchi H.M."/>
            <person name="Berlin A.M."/>
            <person name="Chapman S.B."/>
            <person name="Gainer-Dewar J."/>
            <person name="Goldberg J."/>
            <person name="Griggs A."/>
            <person name="Gujja S."/>
            <person name="Hansen M."/>
            <person name="Howarth C."/>
            <person name="Imamovic A."/>
            <person name="Ireland A."/>
            <person name="Larimer J."/>
            <person name="McCowan C."/>
            <person name="Murphy C."/>
            <person name="Pearson M."/>
            <person name="Poon T.W."/>
            <person name="Priest M."/>
            <person name="Roberts A."/>
            <person name="Saif S."/>
            <person name="Shea T."/>
            <person name="Sisk P."/>
            <person name="Sykes S."/>
            <person name="Wortman J."/>
            <person name="Nusbaum C."/>
            <person name="Birren B."/>
        </authorList>
    </citation>
    <scope>NUCLEOTIDE SEQUENCE [LARGE SCALE GENOMIC DNA]</scope>
    <source>
        <strain evidence="9 10">CBS 617.96</strain>
    </source>
</reference>
<dbReference type="RefSeq" id="XP_007720805.1">
    <property type="nucleotide sequence ID" value="XM_007722615.1"/>
</dbReference>
<dbReference type="Gene3D" id="3.40.50.720">
    <property type="entry name" value="NAD(P)-binding Rossmann-like Domain"/>
    <property type="match status" value="1"/>
</dbReference>
<name>W9YVL5_9EURO</name>
<comment type="catalytic activity">
    <reaction evidence="7">
        <text>3-hydroxy-2-methylpropanoate + NAD(+) = 2-methyl-3-oxopropanoate + NADH + H(+)</text>
        <dbReference type="Rhea" id="RHEA:17681"/>
        <dbReference type="ChEBI" id="CHEBI:11805"/>
        <dbReference type="ChEBI" id="CHEBI:15378"/>
        <dbReference type="ChEBI" id="CHEBI:57540"/>
        <dbReference type="ChEBI" id="CHEBI:57700"/>
        <dbReference type="ChEBI" id="CHEBI:57945"/>
        <dbReference type="EC" id="1.1.1.31"/>
    </reaction>
</comment>
<dbReference type="EC" id="1.1.1.31" evidence="3"/>
<dbReference type="GO" id="GO:0008442">
    <property type="term" value="F:3-hydroxyisobutyrate dehydrogenase activity"/>
    <property type="evidence" value="ECO:0007669"/>
    <property type="project" value="UniProtKB-EC"/>
</dbReference>
<proteinExistence type="inferred from homology"/>
<dbReference type="GO" id="GO:0006574">
    <property type="term" value="P:L-valine catabolic process"/>
    <property type="evidence" value="ECO:0007669"/>
    <property type="project" value="TreeGrafter"/>
</dbReference>
<evidence type="ECO:0000256" key="2">
    <source>
        <dbReference type="ARBA" id="ARBA00006013"/>
    </source>
</evidence>
<dbReference type="GO" id="GO:0005739">
    <property type="term" value="C:mitochondrion"/>
    <property type="evidence" value="ECO:0007669"/>
    <property type="project" value="TreeGrafter"/>
</dbReference>
<dbReference type="InterPro" id="IPR006115">
    <property type="entry name" value="6PGDH_NADP-bd"/>
</dbReference>